<dbReference type="PROSITE" id="PS50862">
    <property type="entry name" value="AA_TRNA_LIGASE_II"/>
    <property type="match status" value="1"/>
</dbReference>
<feature type="binding site" evidence="10">
    <location>
        <begin position="376"/>
        <end position="379"/>
    </location>
    <ligand>
        <name>ATP</name>
        <dbReference type="ChEBI" id="CHEBI:30616"/>
    </ligand>
</feature>
<keyword evidence="6" id="KW-0648">Protein biosynthesis</keyword>
<evidence type="ECO:0000256" key="9">
    <source>
        <dbReference type="PIRSR" id="PIRSR001529-1"/>
    </source>
</evidence>
<evidence type="ECO:0000256" key="6">
    <source>
        <dbReference type="ARBA" id="ARBA00022917"/>
    </source>
</evidence>
<keyword evidence="2" id="KW-0963">Cytoplasm</keyword>
<dbReference type="Gene3D" id="1.10.287.40">
    <property type="entry name" value="Serine-tRNA synthetase, tRNA binding domain"/>
    <property type="match status" value="1"/>
</dbReference>
<dbReference type="InterPro" id="IPR006195">
    <property type="entry name" value="aa-tRNA-synth_II"/>
</dbReference>
<dbReference type="AlphaFoldDB" id="A0A1I1TG07"/>
<dbReference type="SUPFAM" id="SSF46589">
    <property type="entry name" value="tRNA-binding arm"/>
    <property type="match status" value="1"/>
</dbReference>
<reference evidence="14" key="1">
    <citation type="submission" date="2016-10" db="EMBL/GenBank/DDBJ databases">
        <authorList>
            <person name="Varghese N."/>
            <person name="Submissions S."/>
        </authorList>
    </citation>
    <scope>NUCLEOTIDE SEQUENCE [LARGE SCALE GENOMIC DNA]</scope>
    <source>
        <strain evidence="14">ATCC 25963</strain>
    </source>
</reference>
<feature type="binding site" evidence="9">
    <location>
        <position position="312"/>
    </location>
    <ligand>
        <name>L-serine</name>
        <dbReference type="ChEBI" id="CHEBI:33384"/>
    </ligand>
</feature>
<dbReference type="Proteomes" id="UP000199400">
    <property type="component" value="Unassembled WGS sequence"/>
</dbReference>
<organism evidence="13 14">
    <name type="scientific">Nannocystis exedens</name>
    <dbReference type="NCBI Taxonomy" id="54"/>
    <lineage>
        <taxon>Bacteria</taxon>
        <taxon>Pseudomonadati</taxon>
        <taxon>Myxococcota</taxon>
        <taxon>Polyangia</taxon>
        <taxon>Nannocystales</taxon>
        <taxon>Nannocystaceae</taxon>
        <taxon>Nannocystis</taxon>
    </lineage>
</organism>
<evidence type="ECO:0000256" key="2">
    <source>
        <dbReference type="ARBA" id="ARBA00022490"/>
    </source>
</evidence>
<dbReference type="Pfam" id="PF00587">
    <property type="entry name" value="tRNA-synt_2b"/>
    <property type="match status" value="1"/>
</dbReference>
<dbReference type="GO" id="GO:0005524">
    <property type="term" value="F:ATP binding"/>
    <property type="evidence" value="ECO:0007669"/>
    <property type="project" value="UniProtKB-KW"/>
</dbReference>
<keyword evidence="7 13" id="KW-0030">Aminoacyl-tRNA synthetase</keyword>
<dbReference type="PRINTS" id="PR00981">
    <property type="entry name" value="TRNASYNTHSER"/>
</dbReference>
<keyword evidence="3" id="KW-0436">Ligase</keyword>
<evidence type="ECO:0000259" key="12">
    <source>
        <dbReference type="PROSITE" id="PS50862"/>
    </source>
</evidence>
<dbReference type="InterPro" id="IPR010978">
    <property type="entry name" value="tRNA-bd_arm"/>
</dbReference>
<dbReference type="PANTHER" id="PTHR11778">
    <property type="entry name" value="SERYL-TRNA SYNTHETASE"/>
    <property type="match status" value="1"/>
</dbReference>
<gene>
    <name evidence="13" type="ORF">SAMN02745121_00687</name>
</gene>
<dbReference type="Gene3D" id="3.30.930.10">
    <property type="entry name" value="Bira Bifunctional Protein, Domain 2"/>
    <property type="match status" value="1"/>
</dbReference>
<name>A0A1I1TG07_9BACT</name>
<dbReference type="InterPro" id="IPR042103">
    <property type="entry name" value="SerRS_1_N_sf"/>
</dbReference>
<dbReference type="EMBL" id="FOMX01000002">
    <property type="protein sequence ID" value="SFD57577.1"/>
    <property type="molecule type" value="Genomic_DNA"/>
</dbReference>
<dbReference type="SUPFAM" id="SSF55681">
    <property type="entry name" value="Class II aaRS and biotin synthetases"/>
    <property type="match status" value="1"/>
</dbReference>
<feature type="binding site" evidence="10">
    <location>
        <begin position="289"/>
        <end position="291"/>
    </location>
    <ligand>
        <name>ATP</name>
        <dbReference type="ChEBI" id="CHEBI:30616"/>
    </ligand>
</feature>
<dbReference type="InterPro" id="IPR002317">
    <property type="entry name" value="Ser-tRNA-ligase_type_1"/>
</dbReference>
<dbReference type="NCBIfam" id="TIGR00414">
    <property type="entry name" value="serS"/>
    <property type="match status" value="1"/>
</dbReference>
<feature type="binding site" evidence="9">
    <location>
        <position position="412"/>
    </location>
    <ligand>
        <name>L-serine</name>
        <dbReference type="ChEBI" id="CHEBI:33384"/>
    </ligand>
</feature>
<dbReference type="RefSeq" id="WP_096334105.1">
    <property type="nucleotide sequence ID" value="NZ_FOMX01000002.1"/>
</dbReference>
<keyword evidence="14" id="KW-1185">Reference proteome</keyword>
<sequence length="457" mass="50409">MLDIHVLREDSARIAQNLRDRHARVFEDLAPGAAADPAGADWAAQTVARLVDLDAAYLGLLRRQDELRQQQNQTSAAMKSVGSLPKDQQAAERARLIEQGKQLRTDERSLVDQTEAALRARDEAWARVPNLTHPDTPRGRTDDDHRELRRVGTPRDFAAEGFAPRDHLAVAESLDLVDFEAGAKVAGQKFYYLKHEAVLLDLALQHFALGVAARHGFALHTTPDLARDEILRGLGFQPRGESTQVYSVADSDLCLVGTAEITLGGMLADAILEEEQLPLLLAGLSHCFRTEAGSAGQESKGLYRVHQFTKVELFAFTTPEQSEAMHERLLAIEEEIFQALKIPYRVLDIASGDLGGPAFRKFDLEAWMPGRGAHGEITSTSNCTDYQARRLRIRYRPAGEGKPKPRHVHMLNGTAVATSRALVAILENYQQQDGTVAVPEVLQPLVGKPVIGPRRRA</sequence>
<dbReference type="GO" id="GO:0004828">
    <property type="term" value="F:serine-tRNA ligase activity"/>
    <property type="evidence" value="ECO:0007669"/>
    <property type="project" value="UniProtKB-UniRule"/>
</dbReference>
<dbReference type="InterPro" id="IPR033729">
    <property type="entry name" value="SerRS_core"/>
</dbReference>
<dbReference type="CDD" id="cd00770">
    <property type="entry name" value="SerRS_core"/>
    <property type="match status" value="1"/>
</dbReference>
<feature type="binding site" evidence="9">
    <location>
        <position position="258"/>
    </location>
    <ligand>
        <name>L-serine</name>
        <dbReference type="ChEBI" id="CHEBI:33384"/>
    </ligand>
</feature>
<dbReference type="EC" id="6.1.1.11" evidence="1 8"/>
<feature type="site" description="Important for serine binding" evidence="9">
    <location>
        <position position="414"/>
    </location>
</feature>
<keyword evidence="4" id="KW-0547">Nucleotide-binding</keyword>
<evidence type="ECO:0000256" key="4">
    <source>
        <dbReference type="ARBA" id="ARBA00022741"/>
    </source>
</evidence>
<evidence type="ECO:0000256" key="5">
    <source>
        <dbReference type="ARBA" id="ARBA00022840"/>
    </source>
</evidence>
<accession>A0A1I1TG07</accession>
<evidence type="ECO:0000256" key="1">
    <source>
        <dbReference type="ARBA" id="ARBA00012840"/>
    </source>
</evidence>
<evidence type="ECO:0000256" key="11">
    <source>
        <dbReference type="SAM" id="MobiDB-lite"/>
    </source>
</evidence>
<evidence type="ECO:0000256" key="8">
    <source>
        <dbReference type="NCBIfam" id="TIGR00414"/>
    </source>
</evidence>
<keyword evidence="5 10" id="KW-0067">ATP-binding</keyword>
<evidence type="ECO:0000313" key="13">
    <source>
        <dbReference type="EMBL" id="SFD57577.1"/>
    </source>
</evidence>
<feature type="region of interest" description="Disordered" evidence="11">
    <location>
        <begin position="71"/>
        <end position="91"/>
    </location>
</feature>
<dbReference type="GO" id="GO:0006434">
    <property type="term" value="P:seryl-tRNA aminoacylation"/>
    <property type="evidence" value="ECO:0007669"/>
    <property type="project" value="UniProtKB-UniRule"/>
</dbReference>
<dbReference type="InterPro" id="IPR045864">
    <property type="entry name" value="aa-tRNA-synth_II/BPL/LPL"/>
</dbReference>
<dbReference type="PIRSF" id="PIRSF001529">
    <property type="entry name" value="Ser-tRNA-synth_IIa"/>
    <property type="match status" value="1"/>
</dbReference>
<feature type="binding site" evidence="9">
    <location>
        <position position="289"/>
    </location>
    <ligand>
        <name>L-serine</name>
        <dbReference type="ChEBI" id="CHEBI:33384"/>
    </ligand>
</feature>
<dbReference type="OrthoDB" id="9804647at2"/>
<dbReference type="STRING" id="54.SAMN02745121_00687"/>
<protein>
    <recommendedName>
        <fullName evidence="1 8">Serine--tRNA ligase</fullName>
        <ecNumber evidence="1 8">6.1.1.11</ecNumber>
    </recommendedName>
</protein>
<evidence type="ECO:0000256" key="10">
    <source>
        <dbReference type="PIRSR" id="PIRSR001529-2"/>
    </source>
</evidence>
<evidence type="ECO:0000256" key="3">
    <source>
        <dbReference type="ARBA" id="ARBA00022598"/>
    </source>
</evidence>
<dbReference type="InterPro" id="IPR002314">
    <property type="entry name" value="aa-tRNA-synt_IIb"/>
</dbReference>
<feature type="binding site" evidence="10">
    <location>
        <begin position="305"/>
        <end position="308"/>
    </location>
    <ligand>
        <name>ATP</name>
        <dbReference type="ChEBI" id="CHEBI:30616"/>
    </ligand>
</feature>
<proteinExistence type="predicted"/>
<evidence type="ECO:0000313" key="14">
    <source>
        <dbReference type="Proteomes" id="UP000199400"/>
    </source>
</evidence>
<evidence type="ECO:0000256" key="7">
    <source>
        <dbReference type="ARBA" id="ARBA00023146"/>
    </source>
</evidence>
<dbReference type="GO" id="GO:0005737">
    <property type="term" value="C:cytoplasm"/>
    <property type="evidence" value="ECO:0007669"/>
    <property type="project" value="UniProtKB-UniRule"/>
</dbReference>
<feature type="domain" description="Aminoacyl-transfer RNA synthetases class-II family profile" evidence="12">
    <location>
        <begin position="166"/>
        <end position="439"/>
    </location>
</feature>